<dbReference type="SUPFAM" id="SSF159594">
    <property type="entry name" value="XCC0632-like"/>
    <property type="match status" value="1"/>
</dbReference>
<feature type="signal peptide" evidence="1">
    <location>
        <begin position="1"/>
        <end position="19"/>
    </location>
</feature>
<sequence>MKHVLLFVSLLLFSLSSYAARESVLVKPFTHGTNVSENYSNSVRNKVMEGINSKGRVKVLDSATDDGAEADYTLDGQVVSITITKGSDDKGATYSAKINYQLKVTRISDNEIIATQTFDASSTSLFSKFRTELDAVNSAVDYIDAQIPDFVDEVFKSYGKVIEIAEVKKENAKKLYITLGSEDGILKGQKLDVRVQKSIGGRTIYKVIGEIKVESVEGADISLCKVTKEGKEIYKAMTETPDDVSVVTKVNQNILGL</sequence>
<accession>A0A921MSV2</accession>
<evidence type="ECO:0000256" key="1">
    <source>
        <dbReference type="SAM" id="SignalP"/>
    </source>
</evidence>
<protein>
    <submittedName>
        <fullName evidence="2">LPS assembly lipoprotein LptE</fullName>
    </submittedName>
</protein>
<dbReference type="InterPro" id="IPR007485">
    <property type="entry name" value="LPS_assembly_LptE"/>
</dbReference>
<dbReference type="EMBL" id="DYUD01000024">
    <property type="protein sequence ID" value="HJG89434.1"/>
    <property type="molecule type" value="Genomic_DNA"/>
</dbReference>
<reference evidence="2" key="2">
    <citation type="submission" date="2021-09" db="EMBL/GenBank/DDBJ databases">
        <authorList>
            <person name="Gilroy R."/>
        </authorList>
    </citation>
    <scope>NUCLEOTIDE SEQUENCE</scope>
    <source>
        <strain evidence="2">CHK121-7720</strain>
    </source>
</reference>
<dbReference type="GO" id="GO:0019867">
    <property type="term" value="C:outer membrane"/>
    <property type="evidence" value="ECO:0007669"/>
    <property type="project" value="InterPro"/>
</dbReference>
<proteinExistence type="predicted"/>
<comment type="caution">
    <text evidence="2">The sequence shown here is derived from an EMBL/GenBank/DDBJ whole genome shotgun (WGS) entry which is preliminary data.</text>
</comment>
<dbReference type="Pfam" id="PF04390">
    <property type="entry name" value="LptE"/>
    <property type="match status" value="1"/>
</dbReference>
<evidence type="ECO:0000313" key="2">
    <source>
        <dbReference type="EMBL" id="HJG89434.1"/>
    </source>
</evidence>
<dbReference type="AlphaFoldDB" id="A0A921MSV2"/>
<organism evidence="2 3">
    <name type="scientific">Barnesiella viscericola</name>
    <dbReference type="NCBI Taxonomy" id="397865"/>
    <lineage>
        <taxon>Bacteria</taxon>
        <taxon>Pseudomonadati</taxon>
        <taxon>Bacteroidota</taxon>
        <taxon>Bacteroidia</taxon>
        <taxon>Bacteroidales</taxon>
        <taxon>Barnesiellaceae</taxon>
        <taxon>Barnesiella</taxon>
    </lineage>
</organism>
<gene>
    <name evidence="2" type="primary">lptE</name>
    <name evidence="2" type="ORF">K8U91_08210</name>
</gene>
<name>A0A921MSV2_9BACT</name>
<dbReference type="Proteomes" id="UP000757103">
    <property type="component" value="Unassembled WGS sequence"/>
</dbReference>
<dbReference type="RefSeq" id="WP_025278446.1">
    <property type="nucleotide sequence ID" value="NZ_CAMLUE010000028.1"/>
</dbReference>
<reference evidence="2" key="1">
    <citation type="journal article" date="2021" name="PeerJ">
        <title>Extensive microbial diversity within the chicken gut microbiome revealed by metagenomics and culture.</title>
        <authorList>
            <person name="Gilroy R."/>
            <person name="Ravi A."/>
            <person name="Getino M."/>
            <person name="Pursley I."/>
            <person name="Horton D.L."/>
            <person name="Alikhan N.F."/>
            <person name="Baker D."/>
            <person name="Gharbi K."/>
            <person name="Hall N."/>
            <person name="Watson M."/>
            <person name="Adriaenssens E.M."/>
            <person name="Foster-Nyarko E."/>
            <person name="Jarju S."/>
            <person name="Secka A."/>
            <person name="Antonio M."/>
            <person name="Oren A."/>
            <person name="Chaudhuri R.R."/>
            <person name="La Ragione R."/>
            <person name="Hildebrand F."/>
            <person name="Pallen M.J."/>
        </authorList>
    </citation>
    <scope>NUCLEOTIDE SEQUENCE</scope>
    <source>
        <strain evidence="2">CHK121-7720</strain>
    </source>
</reference>
<feature type="chain" id="PRO_5037288976" evidence="1">
    <location>
        <begin position="20"/>
        <end position="257"/>
    </location>
</feature>
<keyword evidence="1" id="KW-0732">Signal</keyword>
<dbReference type="GeneID" id="90529091"/>
<keyword evidence="2" id="KW-0449">Lipoprotein</keyword>
<evidence type="ECO:0000313" key="3">
    <source>
        <dbReference type="Proteomes" id="UP000757103"/>
    </source>
</evidence>
<dbReference type="GO" id="GO:0043165">
    <property type="term" value="P:Gram-negative-bacterium-type cell outer membrane assembly"/>
    <property type="evidence" value="ECO:0007669"/>
    <property type="project" value="InterPro"/>
</dbReference>